<evidence type="ECO:0000313" key="2">
    <source>
        <dbReference type="EMBL" id="MBB6126118.1"/>
    </source>
</evidence>
<dbReference type="EMBL" id="JACHCA010000001">
    <property type="protein sequence ID" value="MBB6126118.1"/>
    <property type="molecule type" value="Genomic_DNA"/>
</dbReference>
<evidence type="ECO:0000313" key="1">
    <source>
        <dbReference type="EMBL" id="MBB6107561.1"/>
    </source>
</evidence>
<dbReference type="EMBL" id="JACHCB010000001">
    <property type="protein sequence ID" value="MBB6107561.1"/>
    <property type="molecule type" value="Genomic_DNA"/>
</dbReference>
<organism evidence="2 4">
    <name type="scientific">Mucilaginibacter lappiensis</name>
    <dbReference type="NCBI Taxonomy" id="354630"/>
    <lineage>
        <taxon>Bacteria</taxon>
        <taxon>Pseudomonadati</taxon>
        <taxon>Bacteroidota</taxon>
        <taxon>Sphingobacteriia</taxon>
        <taxon>Sphingobacteriales</taxon>
        <taxon>Sphingobacteriaceae</taxon>
        <taxon>Mucilaginibacter</taxon>
    </lineage>
</organism>
<proteinExistence type="predicted"/>
<dbReference type="Proteomes" id="UP000548326">
    <property type="component" value="Unassembled WGS sequence"/>
</dbReference>
<comment type="caution">
    <text evidence="2">The sequence shown here is derived from an EMBL/GenBank/DDBJ whole genome shotgun (WGS) entry which is preliminary data.</text>
</comment>
<name>A0A841JBZ9_9SPHI</name>
<evidence type="ECO:0000313" key="4">
    <source>
        <dbReference type="Proteomes" id="UP000548326"/>
    </source>
</evidence>
<dbReference type="AlphaFoldDB" id="A0A841JBZ9"/>
<keyword evidence="3" id="KW-1185">Reference proteome</keyword>
<gene>
    <name evidence="2" type="ORF">HDF22_000219</name>
    <name evidence="1" type="ORF">HDF23_000291</name>
</gene>
<dbReference type="Proteomes" id="UP000541583">
    <property type="component" value="Unassembled WGS sequence"/>
</dbReference>
<protein>
    <submittedName>
        <fullName evidence="2">Uncharacterized protein</fullName>
    </submittedName>
</protein>
<reference evidence="3 4" key="1">
    <citation type="submission" date="2020-08" db="EMBL/GenBank/DDBJ databases">
        <title>Genomic Encyclopedia of Type Strains, Phase IV (KMG-V): Genome sequencing to study the core and pangenomes of soil and plant-associated prokaryotes.</title>
        <authorList>
            <person name="Whitman W."/>
        </authorList>
    </citation>
    <scope>NUCLEOTIDE SEQUENCE [LARGE SCALE GENOMIC DNA]</scope>
    <source>
        <strain evidence="1 3">ANJLi2</strain>
        <strain evidence="2 4">MP601</strain>
    </source>
</reference>
<sequence length="38" mass="4302">MASKKLNKRFLLMASLSGYWLPEDVVQVNQILHVSDIG</sequence>
<evidence type="ECO:0000313" key="3">
    <source>
        <dbReference type="Proteomes" id="UP000541583"/>
    </source>
</evidence>
<accession>A0A841JBZ9</accession>